<proteinExistence type="predicted"/>
<keyword evidence="2" id="KW-0862">Zinc</keyword>
<evidence type="ECO:0000256" key="6">
    <source>
        <dbReference type="ARBA" id="ARBA00023242"/>
    </source>
</evidence>
<dbReference type="InterPro" id="IPR052360">
    <property type="entry name" value="Transcr_Regulatory_Proteins"/>
</dbReference>
<dbReference type="CDD" id="cd00067">
    <property type="entry name" value="GAL4"/>
    <property type="match status" value="1"/>
</dbReference>
<protein>
    <recommendedName>
        <fullName evidence="9">Zn(2)-C6 fungal-type domain-containing protein</fullName>
    </recommendedName>
</protein>
<evidence type="ECO:0000256" key="5">
    <source>
        <dbReference type="ARBA" id="ARBA00023163"/>
    </source>
</evidence>
<keyword evidence="3" id="KW-0805">Transcription regulation</keyword>
<evidence type="ECO:0000256" key="4">
    <source>
        <dbReference type="ARBA" id="ARBA00023125"/>
    </source>
</evidence>
<dbReference type="Pfam" id="PF11951">
    <property type="entry name" value="Fungal_trans_2"/>
    <property type="match status" value="1"/>
</dbReference>
<dbReference type="OrthoDB" id="3145928at2759"/>
<dbReference type="InterPro" id="IPR021858">
    <property type="entry name" value="Fun_TF"/>
</dbReference>
<sequence length="563" mass="63003">MITRSSPSRGRIAAPKSRSGCKTCKVKCGEEKPKCLRCTSTGRKCDFETDVPSASPLKSASLAPTYAISSSPGSGHRERRAFEYYFQHAAQYLSGGMNINFWTGIVPQICRTEPAIWDAIIAISSLFEYPVQTSHFTFLGPQNQDPALHQAQKEALTWYSRSISGIHAQIDRGTADPYVSLVTCVLFICVETIQGRMEEALKLLQQGFSLIHDLRSKAFHTFVSYTKVALLEDTIIPLFLRLNTVALNMSGTHASPLFVFEKSTEYELSCLDSARNKITTLAAECMLFQREAEMHLREVVDQASVDSRFYATQNNLKARLDHWLFAFTKFCQVPEHELSSALGKPAVCEPILLIYHAAAYILVATCLTRHQSVYDDYLDRFQTIVHYSSMALDTLAKPNGAPPPFTFEMGVGLPLYLTALKCRHPSLRRKALQLSKQGPLVQGFYKCLPGIALVEHLMALEESYSAQSAQVMDQSDLRASNSIVSTDDTDSPLDLAALVPEEDRICDAGVFRPQNGIPYDVSEADVTKWNCRPEQIFISFRRLRYQNDSGTWVIVHDCIPMNF</sequence>
<name>A0A9W4ML04_PENOL</name>
<dbReference type="InterPro" id="IPR036864">
    <property type="entry name" value="Zn2-C6_fun-type_DNA-bd_sf"/>
</dbReference>
<dbReference type="PANTHER" id="PTHR36206:SF14">
    <property type="entry name" value="ZN(2)-C6 FUNGAL-TYPE DOMAIN-CONTAINING PROTEIN-RELATED"/>
    <property type="match status" value="1"/>
</dbReference>
<keyword evidence="5" id="KW-0804">Transcription</keyword>
<dbReference type="EMBL" id="CAJVOS010000012">
    <property type="protein sequence ID" value="CAG7997721.1"/>
    <property type="molecule type" value="Genomic_DNA"/>
</dbReference>
<dbReference type="PANTHER" id="PTHR36206">
    <property type="entry name" value="ASPERCRYPTIN BIOSYNTHESIS CLUSTER-SPECIFIC TRANSCRIPTION REGULATOR ATNN-RELATED"/>
    <property type="match status" value="1"/>
</dbReference>
<evidence type="ECO:0000256" key="1">
    <source>
        <dbReference type="ARBA" id="ARBA00022723"/>
    </source>
</evidence>
<dbReference type="SUPFAM" id="SSF57701">
    <property type="entry name" value="Zn2/Cys6 DNA-binding domain"/>
    <property type="match status" value="1"/>
</dbReference>
<evidence type="ECO:0008006" key="9">
    <source>
        <dbReference type="Google" id="ProtNLM"/>
    </source>
</evidence>
<dbReference type="GO" id="GO:0000981">
    <property type="term" value="F:DNA-binding transcription factor activity, RNA polymerase II-specific"/>
    <property type="evidence" value="ECO:0007669"/>
    <property type="project" value="InterPro"/>
</dbReference>
<evidence type="ECO:0000256" key="2">
    <source>
        <dbReference type="ARBA" id="ARBA00022833"/>
    </source>
</evidence>
<comment type="caution">
    <text evidence="7">The sequence shown here is derived from an EMBL/GenBank/DDBJ whole genome shotgun (WGS) entry which is preliminary data.</text>
</comment>
<keyword evidence="1" id="KW-0479">Metal-binding</keyword>
<organism evidence="7 8">
    <name type="scientific">Penicillium olsonii</name>
    <dbReference type="NCBI Taxonomy" id="99116"/>
    <lineage>
        <taxon>Eukaryota</taxon>
        <taxon>Fungi</taxon>
        <taxon>Dikarya</taxon>
        <taxon>Ascomycota</taxon>
        <taxon>Pezizomycotina</taxon>
        <taxon>Eurotiomycetes</taxon>
        <taxon>Eurotiomycetidae</taxon>
        <taxon>Eurotiales</taxon>
        <taxon>Aspergillaceae</taxon>
        <taxon>Penicillium</taxon>
    </lineage>
</organism>
<keyword evidence="4" id="KW-0238">DNA-binding</keyword>
<evidence type="ECO:0000256" key="3">
    <source>
        <dbReference type="ARBA" id="ARBA00023015"/>
    </source>
</evidence>
<gene>
    <name evidence="7" type="ORF">POLS_LOCUS1768</name>
</gene>
<dbReference type="GO" id="GO:0003677">
    <property type="term" value="F:DNA binding"/>
    <property type="evidence" value="ECO:0007669"/>
    <property type="project" value="UniProtKB-KW"/>
</dbReference>
<evidence type="ECO:0000313" key="8">
    <source>
        <dbReference type="Proteomes" id="UP001153618"/>
    </source>
</evidence>
<dbReference type="GO" id="GO:0008270">
    <property type="term" value="F:zinc ion binding"/>
    <property type="evidence" value="ECO:0007669"/>
    <property type="project" value="InterPro"/>
</dbReference>
<dbReference type="AlphaFoldDB" id="A0A9W4ML04"/>
<reference evidence="7" key="1">
    <citation type="submission" date="2021-07" db="EMBL/GenBank/DDBJ databases">
        <authorList>
            <person name="Branca A.L. A."/>
        </authorList>
    </citation>
    <scope>NUCLEOTIDE SEQUENCE</scope>
</reference>
<accession>A0A9W4ML04</accession>
<dbReference type="InterPro" id="IPR001138">
    <property type="entry name" value="Zn2Cys6_DnaBD"/>
</dbReference>
<keyword evidence="8" id="KW-1185">Reference proteome</keyword>
<dbReference type="Proteomes" id="UP001153618">
    <property type="component" value="Unassembled WGS sequence"/>
</dbReference>
<keyword evidence="6" id="KW-0539">Nucleus</keyword>
<evidence type="ECO:0000313" key="7">
    <source>
        <dbReference type="EMBL" id="CAG7997721.1"/>
    </source>
</evidence>